<protein>
    <submittedName>
        <fullName evidence="2">Uncharacterized protein</fullName>
    </submittedName>
</protein>
<feature type="compositionally biased region" description="Basic and acidic residues" evidence="1">
    <location>
        <begin position="67"/>
        <end position="80"/>
    </location>
</feature>
<evidence type="ECO:0000313" key="2">
    <source>
        <dbReference type="EMBL" id="PKI46133.1"/>
    </source>
</evidence>
<proteinExistence type="predicted"/>
<evidence type="ECO:0000313" key="3">
    <source>
        <dbReference type="Proteomes" id="UP000233551"/>
    </source>
</evidence>
<evidence type="ECO:0000256" key="1">
    <source>
        <dbReference type="SAM" id="MobiDB-lite"/>
    </source>
</evidence>
<feature type="region of interest" description="Disordered" evidence="1">
    <location>
        <begin position="58"/>
        <end position="81"/>
    </location>
</feature>
<keyword evidence="3" id="KW-1185">Reference proteome</keyword>
<gene>
    <name evidence="2" type="ORF">CRG98_033466</name>
</gene>
<feature type="region of interest" description="Disordered" evidence="1">
    <location>
        <begin position="1"/>
        <end position="30"/>
    </location>
</feature>
<organism evidence="2 3">
    <name type="scientific">Punica granatum</name>
    <name type="common">Pomegranate</name>
    <dbReference type="NCBI Taxonomy" id="22663"/>
    <lineage>
        <taxon>Eukaryota</taxon>
        <taxon>Viridiplantae</taxon>
        <taxon>Streptophyta</taxon>
        <taxon>Embryophyta</taxon>
        <taxon>Tracheophyta</taxon>
        <taxon>Spermatophyta</taxon>
        <taxon>Magnoliopsida</taxon>
        <taxon>eudicotyledons</taxon>
        <taxon>Gunneridae</taxon>
        <taxon>Pentapetalae</taxon>
        <taxon>rosids</taxon>
        <taxon>malvids</taxon>
        <taxon>Myrtales</taxon>
        <taxon>Lythraceae</taxon>
        <taxon>Punica</taxon>
    </lineage>
</organism>
<accession>A0A2I0IQZ1</accession>
<dbReference type="AlphaFoldDB" id="A0A2I0IQZ1"/>
<name>A0A2I0IQZ1_PUNGR</name>
<comment type="caution">
    <text evidence="2">The sequence shown here is derived from an EMBL/GenBank/DDBJ whole genome shotgun (WGS) entry which is preliminary data.</text>
</comment>
<reference evidence="2 3" key="1">
    <citation type="submission" date="2017-11" db="EMBL/GenBank/DDBJ databases">
        <title>De-novo sequencing of pomegranate (Punica granatum L.) genome.</title>
        <authorList>
            <person name="Akparov Z."/>
            <person name="Amiraslanov A."/>
            <person name="Hajiyeva S."/>
            <person name="Abbasov M."/>
            <person name="Kaur K."/>
            <person name="Hamwieh A."/>
            <person name="Solovyev V."/>
            <person name="Salamov A."/>
            <person name="Braich B."/>
            <person name="Kosarev P."/>
            <person name="Mahmoud A."/>
            <person name="Hajiyev E."/>
            <person name="Babayeva S."/>
            <person name="Izzatullayeva V."/>
            <person name="Mammadov A."/>
            <person name="Mammadov A."/>
            <person name="Sharifova S."/>
            <person name="Ojaghi J."/>
            <person name="Eynullazada K."/>
            <person name="Bayramov B."/>
            <person name="Abdulazimova A."/>
            <person name="Shahmuradov I."/>
        </authorList>
    </citation>
    <scope>NUCLEOTIDE SEQUENCE [LARGE SCALE GENOMIC DNA]</scope>
    <source>
        <strain evidence="3">cv. AG2017</strain>
        <tissue evidence="2">Leaf</tissue>
    </source>
</reference>
<dbReference type="EMBL" id="PGOL01002671">
    <property type="protein sequence ID" value="PKI46133.1"/>
    <property type="molecule type" value="Genomic_DNA"/>
</dbReference>
<dbReference type="Proteomes" id="UP000233551">
    <property type="component" value="Unassembled WGS sequence"/>
</dbReference>
<sequence>MRTPSTPSSPPSSPKEEVGQDSYGQHSGCRVNELIQPLQIESADEMVPLQQIDSIEEVSTQLPQEGHLNEEETVDHRPSAQDEIVSISSAENSFQLSLGVDALKSHGVNDTTSEIGEEAEEKLARTNLEDQANADIKVDVVKSKLEDEPSFTSPMKASEGSKKQSFKVNITPFSAPTLILYGATNSRLRSLMQKQKDDISLEAIEEVTWHFCRLNEEKKYLEAKSNNTQKATVESFTLAELPKVKSKAAPKKSVEDQGQCETLHTLIPQREESSKGTINEVPLITTKESRIEVILNAIERHEGALQLSSFDSVRFCAEEAKPL</sequence>